<dbReference type="PANTHER" id="PTHR33546:SF1">
    <property type="entry name" value="LARGE, MULTIFUNCTIONAL SECRETED PROTEIN"/>
    <property type="match status" value="1"/>
</dbReference>
<feature type="domain" description="Cytochrome c" evidence="6">
    <location>
        <begin position="924"/>
        <end position="1019"/>
    </location>
</feature>
<sequence>MSIYIKNNFKLLLVILITAVSILCAFQLILSPPVLTLKKGSHIVLIGNNLGSRMMNYGHFETEMHLRYPEHSLFIRNMCDGGNTPGFRPHSGRVSPWAFPGAEKFQTELAQPSGSEGHFETEDQWLTKLKADVIIAFYGYSESFQGKEGLANYKAELDAFIKHTFKQKYNGTTPPQLALVSPIAFEDLSGKFDYPNGKKENENLALYAAAMKEVAAKNKVIFLDVFAPTKEWYNKTEEFLTIDGSQLTDAGYARFAPVLADGVFGKTKITETAEKNRALVKAAVLEKNWMWHNDFKIPNGVHVFGRRYDPFGPDNYPAELTKIREMTAIRDQSIWQALKGTKMDVAKADQSTSTLPPVQTNYNPEKNGSLEYLYGQDALNRLKAAPGYKIELFASEKEFTDVANPVQLSFDNKGRLWIATMPSYPHYKPGDAKPNDKLIILEDTNGDGKADKQTTFADSLHLPVGFELAPEGVYVSQGTNLVLLRDTNGDDKADTKEIIMSGFDDHDTHHAHSAYAADESGAIYMGEGVFLHTNVETSYGTVRATNGGFYRFNPQRRHLERTAQLSIPNPWGIAFDEWGQNFFAETSSPDVRWMMPGSVKSRYGVATHKSKQLIEDKHKVRPTSGLEFVYSRHFPDSIQGDLLINNTIGFLGMKEHVLEEDGTGYKSRHRQDVVVSDDRNFRPVDMEFAPDGSLYLIDWHNILIGHMQHNARDPLRDHVHGRIYRITYPGRPLVTPAKVAGASISELLDNLKLPEYRTRYRTRRELRGRNAGEVLPQITAWATKLDKNDPKYEHHLLEGLWVSWGLNKVDQTLLRQLLKAKDHRARAAAVRVLRYTGHQVNDQADLLMQAAKDPHGRVRLEAIVTASWLEKEKGLAILNEASKHPLDDWMVPPYETAVAHLNGKSVTEKKAETVSTELKGMERELFVKGKAIYAKEGFCITCHQENGDGLSASGFPPLQNTKWVTGNEDRLIKLVLKGLQGPIEVQGRKYAGQVPMTPFGGMLKDEEVAAVLTYVRNSFGNKAPAVTAEKVKAVRASVTDKNNFYTPQELLKEHPLEP</sequence>
<dbReference type="InterPro" id="IPR055557">
    <property type="entry name" value="DUF7133"/>
</dbReference>
<evidence type="ECO:0000256" key="3">
    <source>
        <dbReference type="ARBA" id="ARBA00023004"/>
    </source>
</evidence>
<dbReference type="Pfam" id="PF00034">
    <property type="entry name" value="Cytochrom_C"/>
    <property type="match status" value="1"/>
</dbReference>
<dbReference type="Gene3D" id="1.25.10.10">
    <property type="entry name" value="Leucine-rich Repeat Variant"/>
    <property type="match status" value="1"/>
</dbReference>
<keyword evidence="1 4" id="KW-0349">Heme</keyword>
<evidence type="ECO:0000256" key="1">
    <source>
        <dbReference type="ARBA" id="ARBA00022617"/>
    </source>
</evidence>
<dbReference type="Gene3D" id="3.40.50.1110">
    <property type="entry name" value="SGNH hydrolase"/>
    <property type="match status" value="1"/>
</dbReference>
<accession>A0A6C0GRF1</accession>
<dbReference type="Pfam" id="PF23500">
    <property type="entry name" value="DUF7133"/>
    <property type="match status" value="1"/>
</dbReference>
<reference evidence="7 8" key="1">
    <citation type="submission" date="2020-01" db="EMBL/GenBank/DDBJ databases">
        <authorList>
            <person name="Kim M.K."/>
        </authorList>
    </citation>
    <scope>NUCLEOTIDE SEQUENCE [LARGE SCALE GENOMIC DNA]</scope>
    <source>
        <strain evidence="7 8">172606-1</strain>
    </source>
</reference>
<dbReference type="KEGG" id="rhoz:GXP67_30510"/>
<organism evidence="7 8">
    <name type="scientific">Rhodocytophaga rosea</name>
    <dbReference type="NCBI Taxonomy" id="2704465"/>
    <lineage>
        <taxon>Bacteria</taxon>
        <taxon>Pseudomonadati</taxon>
        <taxon>Bacteroidota</taxon>
        <taxon>Cytophagia</taxon>
        <taxon>Cytophagales</taxon>
        <taxon>Rhodocytophagaceae</taxon>
        <taxon>Rhodocytophaga</taxon>
    </lineage>
</organism>
<dbReference type="InterPro" id="IPR001202">
    <property type="entry name" value="WW_dom"/>
</dbReference>
<dbReference type="NCBIfam" id="TIGR02604">
    <property type="entry name" value="Piru_Ver_Nterm"/>
    <property type="match status" value="1"/>
</dbReference>
<feature type="domain" description="WW" evidence="5">
    <location>
        <begin position="565"/>
        <end position="598"/>
    </location>
</feature>
<name>A0A6C0GRF1_9BACT</name>
<dbReference type="Gene3D" id="1.10.760.10">
    <property type="entry name" value="Cytochrome c-like domain"/>
    <property type="match status" value="1"/>
</dbReference>
<evidence type="ECO:0000313" key="7">
    <source>
        <dbReference type="EMBL" id="QHT70675.1"/>
    </source>
</evidence>
<dbReference type="Gene3D" id="2.120.10.30">
    <property type="entry name" value="TolB, C-terminal domain"/>
    <property type="match status" value="1"/>
</dbReference>
<dbReference type="GO" id="GO:0009055">
    <property type="term" value="F:electron transfer activity"/>
    <property type="evidence" value="ECO:0007669"/>
    <property type="project" value="InterPro"/>
</dbReference>
<keyword evidence="8" id="KW-1185">Reference proteome</keyword>
<dbReference type="InterPro" id="IPR009056">
    <property type="entry name" value="Cyt_c-like_dom"/>
</dbReference>
<dbReference type="SUPFAM" id="SSF63829">
    <property type="entry name" value="Calcium-dependent phosphotriesterase"/>
    <property type="match status" value="2"/>
</dbReference>
<dbReference type="SUPFAM" id="SSF46626">
    <property type="entry name" value="Cytochrome c"/>
    <property type="match status" value="1"/>
</dbReference>
<dbReference type="InterPro" id="IPR036909">
    <property type="entry name" value="Cyt_c-like_dom_sf"/>
</dbReference>
<dbReference type="InterPro" id="IPR016024">
    <property type="entry name" value="ARM-type_fold"/>
</dbReference>
<dbReference type="PROSITE" id="PS51007">
    <property type="entry name" value="CYTC"/>
    <property type="match status" value="1"/>
</dbReference>
<keyword evidence="2 4" id="KW-0479">Metal-binding</keyword>
<evidence type="ECO:0000256" key="2">
    <source>
        <dbReference type="ARBA" id="ARBA00022723"/>
    </source>
</evidence>
<dbReference type="PANTHER" id="PTHR33546">
    <property type="entry name" value="LARGE, MULTIFUNCTIONAL SECRETED PROTEIN-RELATED"/>
    <property type="match status" value="1"/>
</dbReference>
<dbReference type="PROSITE" id="PS50020">
    <property type="entry name" value="WW_DOMAIN_2"/>
    <property type="match status" value="1"/>
</dbReference>
<dbReference type="Proteomes" id="UP000480178">
    <property type="component" value="Chromosome"/>
</dbReference>
<gene>
    <name evidence="7" type="ORF">GXP67_30510</name>
</gene>
<dbReference type="InterPro" id="IPR013428">
    <property type="entry name" value="Membrane-bound_put_N"/>
</dbReference>
<evidence type="ECO:0000313" key="8">
    <source>
        <dbReference type="Proteomes" id="UP000480178"/>
    </source>
</evidence>
<evidence type="ECO:0000256" key="4">
    <source>
        <dbReference type="PROSITE-ProRule" id="PRU00433"/>
    </source>
</evidence>
<evidence type="ECO:0000259" key="5">
    <source>
        <dbReference type="PROSITE" id="PS50020"/>
    </source>
</evidence>
<dbReference type="InterPro" id="IPR011989">
    <property type="entry name" value="ARM-like"/>
</dbReference>
<dbReference type="CDD" id="cd01834">
    <property type="entry name" value="SGNH_hydrolase_like_2"/>
    <property type="match status" value="1"/>
</dbReference>
<protein>
    <submittedName>
        <fullName evidence="7">C-type cytochrome</fullName>
    </submittedName>
</protein>
<dbReference type="Pfam" id="PF13646">
    <property type="entry name" value="HEAT_2"/>
    <property type="match status" value="1"/>
</dbReference>
<dbReference type="SUPFAM" id="SSF48371">
    <property type="entry name" value="ARM repeat"/>
    <property type="match status" value="1"/>
</dbReference>
<dbReference type="EMBL" id="CP048222">
    <property type="protein sequence ID" value="QHT70675.1"/>
    <property type="molecule type" value="Genomic_DNA"/>
</dbReference>
<dbReference type="GO" id="GO:0016788">
    <property type="term" value="F:hydrolase activity, acting on ester bonds"/>
    <property type="evidence" value="ECO:0007669"/>
    <property type="project" value="UniProtKB-ARBA"/>
</dbReference>
<dbReference type="InterPro" id="IPR036514">
    <property type="entry name" value="SGNH_hydro_sf"/>
</dbReference>
<dbReference type="SUPFAM" id="SSF52266">
    <property type="entry name" value="SGNH hydrolase"/>
    <property type="match status" value="1"/>
</dbReference>
<dbReference type="InterPro" id="IPR011042">
    <property type="entry name" value="6-blade_b-propeller_TolB-like"/>
</dbReference>
<dbReference type="GO" id="GO:0020037">
    <property type="term" value="F:heme binding"/>
    <property type="evidence" value="ECO:0007669"/>
    <property type="project" value="InterPro"/>
</dbReference>
<evidence type="ECO:0000259" key="6">
    <source>
        <dbReference type="PROSITE" id="PS51007"/>
    </source>
</evidence>
<dbReference type="GO" id="GO:0046872">
    <property type="term" value="F:metal ion binding"/>
    <property type="evidence" value="ECO:0007669"/>
    <property type="project" value="UniProtKB-KW"/>
</dbReference>
<dbReference type="RefSeq" id="WP_162446650.1">
    <property type="nucleotide sequence ID" value="NZ_CP048222.1"/>
</dbReference>
<proteinExistence type="predicted"/>
<keyword evidence="3 4" id="KW-0408">Iron</keyword>
<dbReference type="AlphaFoldDB" id="A0A6C0GRF1"/>